<evidence type="ECO:0000313" key="3">
    <source>
        <dbReference type="Proteomes" id="UP001177670"/>
    </source>
</evidence>
<comment type="caution">
    <text evidence="2">The sequence shown here is derived from an EMBL/GenBank/DDBJ whole genome shotgun (WGS) entry which is preliminary data.</text>
</comment>
<feature type="compositionally biased region" description="Basic and acidic residues" evidence="1">
    <location>
        <begin position="175"/>
        <end position="185"/>
    </location>
</feature>
<evidence type="ECO:0000313" key="2">
    <source>
        <dbReference type="EMBL" id="KAK1134869.1"/>
    </source>
</evidence>
<proteinExistence type="predicted"/>
<feature type="compositionally biased region" description="Polar residues" evidence="1">
    <location>
        <begin position="229"/>
        <end position="242"/>
    </location>
</feature>
<feature type="compositionally biased region" description="Pro residues" evidence="1">
    <location>
        <begin position="133"/>
        <end position="144"/>
    </location>
</feature>
<feature type="region of interest" description="Disordered" evidence="1">
    <location>
        <begin position="130"/>
        <end position="242"/>
    </location>
</feature>
<reference evidence="2" key="1">
    <citation type="submission" date="2021-10" db="EMBL/GenBank/DDBJ databases">
        <title>Melipona bicolor Genome sequencing and assembly.</title>
        <authorList>
            <person name="Araujo N.S."/>
            <person name="Arias M.C."/>
        </authorList>
    </citation>
    <scope>NUCLEOTIDE SEQUENCE</scope>
    <source>
        <strain evidence="2">USP_2M_L1-L4_2017</strain>
        <tissue evidence="2">Whole body</tissue>
    </source>
</reference>
<organism evidence="2 3">
    <name type="scientific">Melipona bicolor</name>
    <dbReference type="NCBI Taxonomy" id="60889"/>
    <lineage>
        <taxon>Eukaryota</taxon>
        <taxon>Metazoa</taxon>
        <taxon>Ecdysozoa</taxon>
        <taxon>Arthropoda</taxon>
        <taxon>Hexapoda</taxon>
        <taxon>Insecta</taxon>
        <taxon>Pterygota</taxon>
        <taxon>Neoptera</taxon>
        <taxon>Endopterygota</taxon>
        <taxon>Hymenoptera</taxon>
        <taxon>Apocrita</taxon>
        <taxon>Aculeata</taxon>
        <taxon>Apoidea</taxon>
        <taxon>Anthophila</taxon>
        <taxon>Apidae</taxon>
        <taxon>Melipona</taxon>
    </lineage>
</organism>
<dbReference type="Proteomes" id="UP001177670">
    <property type="component" value="Unassembled WGS sequence"/>
</dbReference>
<sequence>MRTTLDPRSHSPSILSRLSRSLMTIAFDDRFSSLLIPFLGDWFDYLKRLGWFSTMSGLHLVLLHSVEDQTKRVMIERFPSDDDWLTNLTSVESTEKPVASLIRGVRVPKIRGSRRVCGLSRCSCFGGYGGTEAPPPPPPLPPPSRFGHHHHQQQQQRPHEQRGTERWWTPGATRTVHEGKLDVRRGKSIGPGEWWEESRGESETGEGASGDEGRRRKNRDVDGRRRTENACQLDNSTSTSRP</sequence>
<dbReference type="EMBL" id="JAHYIQ010000002">
    <property type="protein sequence ID" value="KAK1134869.1"/>
    <property type="molecule type" value="Genomic_DNA"/>
</dbReference>
<protein>
    <submittedName>
        <fullName evidence="2">Uncharacterized protein</fullName>
    </submittedName>
</protein>
<keyword evidence="3" id="KW-1185">Reference proteome</keyword>
<evidence type="ECO:0000256" key="1">
    <source>
        <dbReference type="SAM" id="MobiDB-lite"/>
    </source>
</evidence>
<gene>
    <name evidence="2" type="ORF">K0M31_007637</name>
</gene>
<feature type="compositionally biased region" description="Basic and acidic residues" evidence="1">
    <location>
        <begin position="211"/>
        <end position="228"/>
    </location>
</feature>
<dbReference type="AlphaFoldDB" id="A0AA40GBW3"/>
<accession>A0AA40GBW3</accession>
<name>A0AA40GBW3_9HYME</name>